<name>A0ABD3H3E0_9MARC</name>
<dbReference type="Proteomes" id="UP001633002">
    <property type="component" value="Unassembled WGS sequence"/>
</dbReference>
<dbReference type="InterPro" id="IPR021109">
    <property type="entry name" value="Peptidase_aspartic_dom_sf"/>
</dbReference>
<organism evidence="2 3">
    <name type="scientific">Riccia sorocarpa</name>
    <dbReference type="NCBI Taxonomy" id="122646"/>
    <lineage>
        <taxon>Eukaryota</taxon>
        <taxon>Viridiplantae</taxon>
        <taxon>Streptophyta</taxon>
        <taxon>Embryophyta</taxon>
        <taxon>Marchantiophyta</taxon>
        <taxon>Marchantiopsida</taxon>
        <taxon>Marchantiidae</taxon>
        <taxon>Marchantiales</taxon>
        <taxon>Ricciaceae</taxon>
        <taxon>Riccia</taxon>
    </lineage>
</organism>
<dbReference type="EMBL" id="JBJQOH010000006">
    <property type="protein sequence ID" value="KAL3685903.1"/>
    <property type="molecule type" value="Genomic_DNA"/>
</dbReference>
<feature type="region of interest" description="Disordered" evidence="1">
    <location>
        <begin position="349"/>
        <end position="369"/>
    </location>
</feature>
<protein>
    <submittedName>
        <fullName evidence="2">Uncharacterized protein</fullName>
    </submittedName>
</protein>
<gene>
    <name evidence="2" type="ORF">R1sor_003925</name>
</gene>
<dbReference type="AlphaFoldDB" id="A0ABD3H3E0"/>
<keyword evidence="3" id="KW-1185">Reference proteome</keyword>
<comment type="caution">
    <text evidence="2">The sequence shown here is derived from an EMBL/GenBank/DDBJ whole genome shotgun (WGS) entry which is preliminary data.</text>
</comment>
<sequence>MEELPKRYEKGKEPLKEKSKGPSYKLQSDIEASTNLKGIVEEQILNSKVEFTLRQILGIAKREFHDVIIDAIKRKRHLTSESTDVAAHVIDRVVSREEEQEIASVFQLNSGKKEKHVRFADVAEEESSVNPNHYTRDHWARATGEALVKLENVEEPVVALIDHGSEINIVSKSLYEKGRWPIDIDHNWMIRVANNTLGKLFGACPGVKVKIGDDVVEQNLFVQDATSYLVVLGQPFITVVRMETKVMDDGSAYAKIRSIYSLHSVQFLIVSVNHERNKDQLRRRPLSQLGWDDSLSELAKIGGGNEDKVVQIHSRELYSLVETFRAPEVLVETKYKTVVKKVKPVAASLPKDAKKQTEQASRERSLRDAKKVGHKFTEATLDALKIVVDGSLLPSERLQFREMLKNHGKAFAFKPTEIGCVDPSVVRIAPLASSYPLVSLLDSHPFELDRRHVLLHVLIRKHIFVVIHERNILEYSVDRGAAPDPAQWALRKCYAAPLGTPQLALYRGSAPNHAQGAAAF</sequence>
<evidence type="ECO:0000256" key="1">
    <source>
        <dbReference type="SAM" id="MobiDB-lite"/>
    </source>
</evidence>
<evidence type="ECO:0000313" key="2">
    <source>
        <dbReference type="EMBL" id="KAL3685903.1"/>
    </source>
</evidence>
<feature type="region of interest" description="Disordered" evidence="1">
    <location>
        <begin position="1"/>
        <end position="26"/>
    </location>
</feature>
<feature type="compositionally biased region" description="Basic and acidic residues" evidence="1">
    <location>
        <begin position="1"/>
        <end position="20"/>
    </location>
</feature>
<dbReference type="CDD" id="cd00303">
    <property type="entry name" value="retropepsin_like"/>
    <property type="match status" value="1"/>
</dbReference>
<evidence type="ECO:0000313" key="3">
    <source>
        <dbReference type="Proteomes" id="UP001633002"/>
    </source>
</evidence>
<reference evidence="2 3" key="1">
    <citation type="submission" date="2024-09" db="EMBL/GenBank/DDBJ databases">
        <title>Chromosome-scale assembly of Riccia sorocarpa.</title>
        <authorList>
            <person name="Paukszto L."/>
        </authorList>
    </citation>
    <scope>NUCLEOTIDE SEQUENCE [LARGE SCALE GENOMIC DNA]</scope>
    <source>
        <strain evidence="2">LP-2024</strain>
        <tissue evidence="2">Aerial parts of the thallus</tissue>
    </source>
</reference>
<proteinExistence type="predicted"/>
<feature type="compositionally biased region" description="Basic and acidic residues" evidence="1">
    <location>
        <begin position="351"/>
        <end position="369"/>
    </location>
</feature>
<accession>A0ABD3H3E0</accession>
<dbReference type="Gene3D" id="2.40.70.10">
    <property type="entry name" value="Acid Proteases"/>
    <property type="match status" value="1"/>
</dbReference>